<dbReference type="Proteomes" id="UP000676169">
    <property type="component" value="Chromosome"/>
</dbReference>
<proteinExistence type="predicted"/>
<gene>
    <name evidence="3" type="ORF">KBB96_15775</name>
</gene>
<dbReference type="SUPFAM" id="SSF56219">
    <property type="entry name" value="DNase I-like"/>
    <property type="match status" value="1"/>
</dbReference>
<evidence type="ECO:0000313" key="4">
    <source>
        <dbReference type="Proteomes" id="UP000676169"/>
    </source>
</evidence>
<evidence type="ECO:0000313" key="3">
    <source>
        <dbReference type="EMBL" id="QUE50321.1"/>
    </source>
</evidence>
<dbReference type="InterPro" id="IPR036691">
    <property type="entry name" value="Endo/exonu/phosph_ase_sf"/>
</dbReference>
<organism evidence="3 4">
    <name type="scientific">Luteolibacter ambystomatis</name>
    <dbReference type="NCBI Taxonomy" id="2824561"/>
    <lineage>
        <taxon>Bacteria</taxon>
        <taxon>Pseudomonadati</taxon>
        <taxon>Verrucomicrobiota</taxon>
        <taxon>Verrucomicrobiia</taxon>
        <taxon>Verrucomicrobiales</taxon>
        <taxon>Verrucomicrobiaceae</taxon>
        <taxon>Luteolibacter</taxon>
    </lineage>
</organism>
<dbReference type="GO" id="GO:0004519">
    <property type="term" value="F:endonuclease activity"/>
    <property type="evidence" value="ECO:0007669"/>
    <property type="project" value="UniProtKB-KW"/>
</dbReference>
<dbReference type="AlphaFoldDB" id="A0A975G7R7"/>
<feature type="signal peptide" evidence="1">
    <location>
        <begin position="1"/>
        <end position="19"/>
    </location>
</feature>
<name>A0A975G7R7_9BACT</name>
<dbReference type="KEGG" id="lamb:KBB96_15775"/>
<accession>A0A975G7R7</accession>
<dbReference type="PANTHER" id="PTHR41349:SF1">
    <property type="entry name" value="PROTEIN CBG08683"/>
    <property type="match status" value="1"/>
</dbReference>
<dbReference type="PANTHER" id="PTHR41349">
    <property type="match status" value="1"/>
</dbReference>
<keyword evidence="3" id="KW-0540">Nuclease</keyword>
<dbReference type="InterPro" id="IPR005135">
    <property type="entry name" value="Endo/exonuclease/phosphatase"/>
</dbReference>
<feature type="domain" description="Endonuclease/exonuclease/phosphatase" evidence="2">
    <location>
        <begin position="36"/>
        <end position="286"/>
    </location>
</feature>
<keyword evidence="4" id="KW-1185">Reference proteome</keyword>
<dbReference type="Pfam" id="PF03372">
    <property type="entry name" value="Exo_endo_phos"/>
    <property type="match status" value="1"/>
</dbReference>
<dbReference type="RefSeq" id="WP_211630461.1">
    <property type="nucleotide sequence ID" value="NZ_CP073100.1"/>
</dbReference>
<keyword evidence="3" id="KW-0255">Endonuclease</keyword>
<protein>
    <submittedName>
        <fullName evidence="3">Endonuclease/exonuclease/phosphatase family protein</fullName>
    </submittedName>
</protein>
<sequence>MNPRALLIAALAAPVLACAAEPLGRFSDDPSKLRVMQWNILHGGRDDGKEEGPKRVVEVIRDAKPDIVSMQETYGSGEFISKELGFHFHPRGTNVSIHTRYPVVEDISVYKEFCCSGALLELPGGKKIAFYAVWLGYSKEIWEKGTREGLDDNQLIAACKASETDIDGILSGIKERLKDPKYADVPVLICGDFNSMSHFDYIPAARSQYGTVIRWPTSVAITKAGFTDSYRELHPVVDRMKDRTWSPRFPEQQQDRIDYIYYKGRNLKALSCVTDEKHAVKFPSDHSALVADFQVR</sequence>
<reference evidence="3" key="1">
    <citation type="submission" date="2021-04" db="EMBL/GenBank/DDBJ databases">
        <title>Luteolibacter sp. 32A isolated from the skin of an Anderson's salamander (Ambystoma andersonii).</title>
        <authorList>
            <person name="Spergser J."/>
            <person name="Busse H.-J."/>
        </authorList>
    </citation>
    <scope>NUCLEOTIDE SEQUENCE</scope>
    <source>
        <strain evidence="3">32A</strain>
    </source>
</reference>
<dbReference type="EMBL" id="CP073100">
    <property type="protein sequence ID" value="QUE50321.1"/>
    <property type="molecule type" value="Genomic_DNA"/>
</dbReference>
<evidence type="ECO:0000256" key="1">
    <source>
        <dbReference type="SAM" id="SignalP"/>
    </source>
</evidence>
<dbReference type="Gene3D" id="3.60.10.10">
    <property type="entry name" value="Endonuclease/exonuclease/phosphatase"/>
    <property type="match status" value="1"/>
</dbReference>
<keyword evidence="3" id="KW-0378">Hydrolase</keyword>
<keyword evidence="1" id="KW-0732">Signal</keyword>
<evidence type="ECO:0000259" key="2">
    <source>
        <dbReference type="Pfam" id="PF03372"/>
    </source>
</evidence>
<feature type="chain" id="PRO_5037401779" evidence="1">
    <location>
        <begin position="20"/>
        <end position="296"/>
    </location>
</feature>